<comment type="caution">
    <text evidence="1">The sequence shown here is derived from an EMBL/GenBank/DDBJ whole genome shotgun (WGS) entry which is preliminary data.</text>
</comment>
<accession>A0A4U0NYF2</accession>
<sequence length="325" mass="34794">MKLLTLYIALVLTVFANIARGQQKLSDGSDGGAIAANVDAILELASKNKGLLHARVSLVSSTNPAPLSAHIAGMMVYNTEQHNDVVAGIYYNNGSRWVLASSGTASNITYDPATYQLTFINSDGTPTTIDFKQLVQVGGTETETTLTRNNNGTYTYKNEKGTAFHIDPSMVHVTVSNGVYTFRDADGNPLTMIDVNAGNLGYNNAGSGINANSVQEAIDEIFNRISTAESTNIVETGVDYTAAFKDAVILGDASAGDITIILPEANIRNKGKKYTIKKEDNNEDGYVNVVGNIIGVSSDGLYTALPFSGWDLVSDGTRWRIVNKF</sequence>
<dbReference type="EMBL" id="SUME01000005">
    <property type="protein sequence ID" value="TJZ59845.1"/>
    <property type="molecule type" value="Genomic_DNA"/>
</dbReference>
<keyword evidence="2" id="KW-1185">Reference proteome</keyword>
<protein>
    <submittedName>
        <fullName evidence="1">Uncharacterized protein</fullName>
    </submittedName>
</protein>
<reference evidence="1 2" key="1">
    <citation type="submission" date="2019-04" db="EMBL/GenBank/DDBJ databases">
        <title>Sphingobacterium olei sp. nov., isolated from oil-contaminated soil.</title>
        <authorList>
            <person name="Liu B."/>
        </authorList>
    </citation>
    <scope>NUCLEOTIDE SEQUENCE [LARGE SCALE GENOMIC DNA]</scope>
    <source>
        <strain evidence="1 2">HAL-9</strain>
    </source>
</reference>
<evidence type="ECO:0000313" key="1">
    <source>
        <dbReference type="EMBL" id="TJZ59845.1"/>
    </source>
</evidence>
<dbReference type="Proteomes" id="UP000306808">
    <property type="component" value="Unassembled WGS sequence"/>
</dbReference>
<name>A0A4U0NYF2_9SPHI</name>
<organism evidence="1 2">
    <name type="scientific">Sphingobacterium olei</name>
    <dbReference type="NCBI Taxonomy" id="2571155"/>
    <lineage>
        <taxon>Bacteria</taxon>
        <taxon>Pseudomonadati</taxon>
        <taxon>Bacteroidota</taxon>
        <taxon>Sphingobacteriia</taxon>
        <taxon>Sphingobacteriales</taxon>
        <taxon>Sphingobacteriaceae</taxon>
        <taxon>Sphingobacterium</taxon>
    </lineage>
</organism>
<dbReference type="RefSeq" id="WP_136901787.1">
    <property type="nucleotide sequence ID" value="NZ_SUME01000005.1"/>
</dbReference>
<evidence type="ECO:0000313" key="2">
    <source>
        <dbReference type="Proteomes" id="UP000306808"/>
    </source>
</evidence>
<gene>
    <name evidence="1" type="ORF">FAZ15_13185</name>
</gene>
<proteinExistence type="predicted"/>
<dbReference type="OrthoDB" id="9808953at2"/>
<dbReference type="AlphaFoldDB" id="A0A4U0NYF2"/>